<evidence type="ECO:0000256" key="5">
    <source>
        <dbReference type="SAM" id="Phobius"/>
    </source>
</evidence>
<gene>
    <name evidence="7" type="primary">qns</name>
    <name evidence="7" type="ordered locus">ATP_00183</name>
</gene>
<feature type="transmembrane region" description="Helical" evidence="5">
    <location>
        <begin position="81"/>
        <end position="101"/>
    </location>
</feature>
<keyword evidence="4" id="KW-0520">NAD</keyword>
<comment type="similarity">
    <text evidence="2 4">In the C-terminal section; belongs to the NAD synthetase family.</text>
</comment>
<name>B3R0K6_PHYMT</name>
<proteinExistence type="inferred from homology"/>
<dbReference type="GO" id="GO:0003952">
    <property type="term" value="F:NAD+ synthase (glutamine-hydrolyzing) activity"/>
    <property type="evidence" value="ECO:0007669"/>
    <property type="project" value="UniProtKB-UniRule"/>
</dbReference>
<comment type="catalytic activity">
    <reaction evidence="4">
        <text>deamido-NAD(+) + L-glutamine + ATP + H2O = L-glutamate + AMP + diphosphate + NAD(+) + H(+)</text>
        <dbReference type="Rhea" id="RHEA:24384"/>
        <dbReference type="ChEBI" id="CHEBI:15377"/>
        <dbReference type="ChEBI" id="CHEBI:15378"/>
        <dbReference type="ChEBI" id="CHEBI:29985"/>
        <dbReference type="ChEBI" id="CHEBI:30616"/>
        <dbReference type="ChEBI" id="CHEBI:33019"/>
        <dbReference type="ChEBI" id="CHEBI:57540"/>
        <dbReference type="ChEBI" id="CHEBI:58359"/>
        <dbReference type="ChEBI" id="CHEBI:58437"/>
        <dbReference type="ChEBI" id="CHEBI:456215"/>
        <dbReference type="EC" id="6.3.5.1"/>
    </reaction>
</comment>
<dbReference type="Gene3D" id="1.10.10.1140">
    <property type="entry name" value="Glutamine-dependent NAD+ synthetase, C-terminal domain"/>
    <property type="match status" value="1"/>
</dbReference>
<dbReference type="GO" id="GO:0004359">
    <property type="term" value="F:glutaminase activity"/>
    <property type="evidence" value="ECO:0007669"/>
    <property type="project" value="InterPro"/>
</dbReference>
<dbReference type="InterPro" id="IPR036526">
    <property type="entry name" value="C-N_Hydrolase_sf"/>
</dbReference>
<dbReference type="CDD" id="cd07570">
    <property type="entry name" value="GAT_Gln-NAD-synth"/>
    <property type="match status" value="1"/>
</dbReference>
<sequence length="598" mass="69582">MYKNGLIKIELSSPDIKICNPFINAEKILKVIDLSLSSFVLFPELCLSSYSAGDLFFKTDFLEENIKALEWLINNTSFQGIYILGIPLVINALIFNVAVIIQNKRILGIVPKKTIPNYKEFNEKRWFQSGKNFYQTEIILLGQKVPFGDILFINKEFDLIFGVEICQDLWTIESPSDLLVLNGAHIIFNLSSSVEHIGKTEQRLMAVINHSRKQIGGYFYTSSGITESSTDVVFSNHKIAAVLGQLIGEKHLFDQDVSLVVDVCLDSIKNQRMVDTTYGDQIINKFFKFQKVNFQLKETKKYIFENNLDCLPFIPNNNLSKQLKIADMLQVYSLQNKLNYLPKVKVILNITNSIQDFLSLMVVYKVFLNLKKDLNNLIIILPYYEFSDINHFKKIKQFLKQLEINNIVKTVSILKENHSLLLNSEKNILRDVDNKDIFDKKNLFLATYNLSDIALGKIKIQFFYDYIYNVNVGISNTFMQKLFLYNLEFDDLNMDSELKKIYLSKANDLLQEKIIIEDFILYYFLFKGLKKDKIAWFLKEVFNFDSKKSLKLVNDYLQKFYKSQHKRQYISPGPKILDNSLSSRTEFKLPLDFEINQN</sequence>
<dbReference type="EMBL" id="CU469464">
    <property type="protein sequence ID" value="CAP18370.1"/>
    <property type="molecule type" value="Genomic_DNA"/>
</dbReference>
<dbReference type="STRING" id="37692.ATP_00183"/>
<dbReference type="GO" id="GO:0005524">
    <property type="term" value="F:ATP binding"/>
    <property type="evidence" value="ECO:0007669"/>
    <property type="project" value="UniProtKB-UniRule"/>
</dbReference>
<dbReference type="GO" id="GO:0009435">
    <property type="term" value="P:NAD+ biosynthetic process"/>
    <property type="evidence" value="ECO:0007669"/>
    <property type="project" value="UniProtKB-UniRule"/>
</dbReference>
<keyword evidence="4" id="KW-0067">ATP-binding</keyword>
<feature type="domain" description="CN hydrolase" evidence="6">
    <location>
        <begin position="38"/>
        <end position="219"/>
    </location>
</feature>
<organism evidence="8">
    <name type="scientific">Phytoplasma mali (strain AT)</name>
    <dbReference type="NCBI Taxonomy" id="482235"/>
    <lineage>
        <taxon>Bacteria</taxon>
        <taxon>Bacillati</taxon>
        <taxon>Mycoplasmatota</taxon>
        <taxon>Mollicutes</taxon>
        <taxon>Acholeplasmatales</taxon>
        <taxon>Acholeplasmataceae</taxon>
        <taxon>Candidatus Phytoplasma</taxon>
        <taxon>16SrX (Apple proliferation group)</taxon>
    </lineage>
</organism>
<dbReference type="InterPro" id="IPR003694">
    <property type="entry name" value="NAD_synthase"/>
</dbReference>
<comment type="pathway">
    <text evidence="1 4">Cofactor biosynthesis; NAD(+) biosynthesis; NAD(+) from deamido-NAD(+) (L-Gln route): step 1/1.</text>
</comment>
<keyword evidence="5" id="KW-1133">Transmembrane helix</keyword>
<evidence type="ECO:0000256" key="2">
    <source>
        <dbReference type="ARBA" id="ARBA00007145"/>
    </source>
</evidence>
<keyword evidence="5" id="KW-0472">Membrane</keyword>
<dbReference type="PANTHER" id="PTHR23090:SF9">
    <property type="entry name" value="GLUTAMINE-DEPENDENT NAD(+) SYNTHETASE"/>
    <property type="match status" value="1"/>
</dbReference>
<keyword evidence="3 4" id="KW-0436">Ligase</keyword>
<evidence type="ECO:0000256" key="3">
    <source>
        <dbReference type="ARBA" id="ARBA00022598"/>
    </source>
</evidence>
<dbReference type="PANTHER" id="PTHR23090">
    <property type="entry name" value="NH 3 /GLUTAMINE-DEPENDENT NAD + SYNTHETASE"/>
    <property type="match status" value="1"/>
</dbReference>
<dbReference type="InterPro" id="IPR003010">
    <property type="entry name" value="C-N_Hydrolase"/>
</dbReference>
<dbReference type="HOGENOM" id="CLU_025662_0_0_14"/>
<dbReference type="KEGG" id="pml:ATP_00183"/>
<dbReference type="Gene3D" id="3.60.110.10">
    <property type="entry name" value="Carbon-nitrogen hydrolase"/>
    <property type="match status" value="1"/>
</dbReference>
<dbReference type="Proteomes" id="UP000002020">
    <property type="component" value="Chromosome"/>
</dbReference>
<dbReference type="PIRSF" id="PIRSF006630">
    <property type="entry name" value="NADS_GAT"/>
    <property type="match status" value="1"/>
</dbReference>
<accession>B3R0K6</accession>
<dbReference type="GO" id="GO:0005737">
    <property type="term" value="C:cytoplasm"/>
    <property type="evidence" value="ECO:0007669"/>
    <property type="project" value="InterPro"/>
</dbReference>
<dbReference type="InterPro" id="IPR014445">
    <property type="entry name" value="Gln-dep_NAD_synthase"/>
</dbReference>
<evidence type="ECO:0000259" key="6">
    <source>
        <dbReference type="Pfam" id="PF00795"/>
    </source>
</evidence>
<dbReference type="EC" id="6.3.5.1" evidence="4"/>
<keyword evidence="8" id="KW-1185">Reference proteome</keyword>
<dbReference type="Pfam" id="PF00795">
    <property type="entry name" value="CN_hydrolase"/>
    <property type="match status" value="1"/>
</dbReference>
<evidence type="ECO:0000313" key="8">
    <source>
        <dbReference type="Proteomes" id="UP000002020"/>
    </source>
</evidence>
<reference evidence="7 8" key="1">
    <citation type="journal article" date="2008" name="BMC Genomics">
        <title>The linear chromosome of the plant-pathogenic mycoplasma 'Candidatus Phytoplasma mali'.</title>
        <authorList>
            <person name="Kube M."/>
            <person name="Schneider B."/>
            <person name="Kuhl H."/>
            <person name="Dandekar T."/>
            <person name="Heitmann K."/>
            <person name="Migdoll A.M."/>
            <person name="Reinhardt R."/>
            <person name="Seemueller E."/>
        </authorList>
    </citation>
    <scope>NUCLEOTIDE SEQUENCE [LARGE SCALE GENOMIC DNA]</scope>
    <source>
        <strain evidence="7 8">AT</strain>
    </source>
</reference>
<dbReference type="eggNOG" id="COG0388">
    <property type="taxonomic scope" value="Bacteria"/>
</dbReference>
<keyword evidence="4" id="KW-0547">Nucleotide-binding</keyword>
<evidence type="ECO:0000256" key="1">
    <source>
        <dbReference type="ARBA" id="ARBA00005188"/>
    </source>
</evidence>
<evidence type="ECO:0000256" key="4">
    <source>
        <dbReference type="PIRNR" id="PIRNR006630"/>
    </source>
</evidence>
<dbReference type="InterPro" id="IPR041856">
    <property type="entry name" value="NAD+_synth_C"/>
</dbReference>
<protein>
    <recommendedName>
        <fullName evidence="4">Glutamine-dependent NAD(+) synthetase</fullName>
        <ecNumber evidence="4">6.3.5.1</ecNumber>
    </recommendedName>
    <alternativeName>
        <fullName evidence="4">NAD(+) synthase [glutamine-hydrolyzing]</fullName>
    </alternativeName>
</protein>
<evidence type="ECO:0000313" key="7">
    <source>
        <dbReference type="EMBL" id="CAP18370.1"/>
    </source>
</evidence>
<dbReference type="UniPathway" id="UPA00253">
    <property type="reaction ID" value="UER00334"/>
</dbReference>
<dbReference type="AlphaFoldDB" id="B3R0K6"/>
<keyword evidence="5" id="KW-0812">Transmembrane</keyword>
<dbReference type="SUPFAM" id="SSF56317">
    <property type="entry name" value="Carbon-nitrogen hydrolase"/>
    <property type="match status" value="1"/>
</dbReference>